<protein>
    <submittedName>
        <fullName evidence="2">Unannotated protein</fullName>
    </submittedName>
</protein>
<accession>A0A6J7DPH7</accession>
<dbReference type="SUPFAM" id="SSF56601">
    <property type="entry name" value="beta-lactamase/transpeptidase-like"/>
    <property type="match status" value="1"/>
</dbReference>
<feature type="domain" description="Beta-lactamase-related" evidence="1">
    <location>
        <begin position="102"/>
        <end position="373"/>
    </location>
</feature>
<dbReference type="PANTHER" id="PTHR43283">
    <property type="entry name" value="BETA-LACTAMASE-RELATED"/>
    <property type="match status" value="1"/>
</dbReference>
<dbReference type="PANTHER" id="PTHR43283:SF14">
    <property type="entry name" value="BLL8153 PROTEIN"/>
    <property type="match status" value="1"/>
</dbReference>
<dbReference type="InterPro" id="IPR001466">
    <property type="entry name" value="Beta-lactam-related"/>
</dbReference>
<dbReference type="EMBL" id="CAFBLW010000016">
    <property type="protein sequence ID" value="CAB4871408.1"/>
    <property type="molecule type" value="Genomic_DNA"/>
</dbReference>
<dbReference type="AlphaFoldDB" id="A0A6J7DPH7"/>
<proteinExistence type="predicted"/>
<gene>
    <name evidence="2" type="ORF">UFOPK3461_00351</name>
</gene>
<dbReference type="Pfam" id="PF00144">
    <property type="entry name" value="Beta-lactamase"/>
    <property type="match status" value="1"/>
</dbReference>
<dbReference type="InterPro" id="IPR050789">
    <property type="entry name" value="Diverse_Enzym_Activities"/>
</dbReference>
<organism evidence="2">
    <name type="scientific">freshwater metagenome</name>
    <dbReference type="NCBI Taxonomy" id="449393"/>
    <lineage>
        <taxon>unclassified sequences</taxon>
        <taxon>metagenomes</taxon>
        <taxon>ecological metagenomes</taxon>
    </lineage>
</organism>
<evidence type="ECO:0000259" key="1">
    <source>
        <dbReference type="Pfam" id="PF00144"/>
    </source>
</evidence>
<sequence length="388" mass="43546">MSKLKFSPIKFLRNTALVLIVIYVALFALTKAIHYPEPIATIKLGLAPASKTPDLMPSHTFSASAATMKKIPNGTPENPQTVTWYNKKVSIQDFFKASNTNAFIIIRDGKITYEKYFNGKTESSRLPSYSVAKTMTSIMIGQLIEQGRLLESDKFVDLLPEFKAGTDFDKITIRQLLDMQAGVGVSDNYPTGPAGWGVAIAQMYGGTDVNWFLKNNRKMAAVPGKESEYRSVETQMLGMVIKKITGERVSDYFSREVWQKVGAEFDGTWNVDHVNGTEKTFCCFNAAARDYAKVGLELLKPKSEVVSPHWLKRLSTPVVTLDRNWGYSAQIWHPTPDVMMFLGLHGQYIYVDPARQTVILKSSDEPTNNGDNELWTAKVLREISLKQY</sequence>
<name>A0A6J7DPH7_9ZZZZ</name>
<evidence type="ECO:0000313" key="2">
    <source>
        <dbReference type="EMBL" id="CAB4871408.1"/>
    </source>
</evidence>
<reference evidence="2" key="1">
    <citation type="submission" date="2020-05" db="EMBL/GenBank/DDBJ databases">
        <authorList>
            <person name="Chiriac C."/>
            <person name="Salcher M."/>
            <person name="Ghai R."/>
            <person name="Kavagutti S V."/>
        </authorList>
    </citation>
    <scope>NUCLEOTIDE SEQUENCE</scope>
</reference>
<dbReference type="InterPro" id="IPR012338">
    <property type="entry name" value="Beta-lactam/transpept-like"/>
</dbReference>
<dbReference type="Gene3D" id="3.40.710.10">
    <property type="entry name" value="DD-peptidase/beta-lactamase superfamily"/>
    <property type="match status" value="1"/>
</dbReference>